<dbReference type="EMBL" id="CAUOFW020001152">
    <property type="protein sequence ID" value="CAK9141588.1"/>
    <property type="molecule type" value="Genomic_DNA"/>
</dbReference>
<organism evidence="1 2">
    <name type="scientific">Ilex paraguariensis</name>
    <name type="common">yerba mate</name>
    <dbReference type="NCBI Taxonomy" id="185542"/>
    <lineage>
        <taxon>Eukaryota</taxon>
        <taxon>Viridiplantae</taxon>
        <taxon>Streptophyta</taxon>
        <taxon>Embryophyta</taxon>
        <taxon>Tracheophyta</taxon>
        <taxon>Spermatophyta</taxon>
        <taxon>Magnoliopsida</taxon>
        <taxon>eudicotyledons</taxon>
        <taxon>Gunneridae</taxon>
        <taxon>Pentapetalae</taxon>
        <taxon>asterids</taxon>
        <taxon>campanulids</taxon>
        <taxon>Aquifoliales</taxon>
        <taxon>Aquifoliaceae</taxon>
        <taxon>Ilex</taxon>
    </lineage>
</organism>
<dbReference type="AlphaFoldDB" id="A0ABC8R9B8"/>
<name>A0ABC8R9B8_9AQUA</name>
<accession>A0ABC8R9B8</accession>
<gene>
    <name evidence="1" type="ORF">ILEXP_LOCUS9181</name>
</gene>
<dbReference type="Proteomes" id="UP001642360">
    <property type="component" value="Unassembled WGS sequence"/>
</dbReference>
<reference evidence="1 2" key="1">
    <citation type="submission" date="2024-02" db="EMBL/GenBank/DDBJ databases">
        <authorList>
            <person name="Vignale AGUSTIN F."/>
            <person name="Sosa J E."/>
            <person name="Modenutti C."/>
        </authorList>
    </citation>
    <scope>NUCLEOTIDE SEQUENCE [LARGE SCALE GENOMIC DNA]</scope>
</reference>
<protein>
    <submittedName>
        <fullName evidence="1">Uncharacterized protein</fullName>
    </submittedName>
</protein>
<keyword evidence="2" id="KW-1185">Reference proteome</keyword>
<evidence type="ECO:0000313" key="2">
    <source>
        <dbReference type="Proteomes" id="UP001642360"/>
    </source>
</evidence>
<comment type="caution">
    <text evidence="1">The sequence shown here is derived from an EMBL/GenBank/DDBJ whole genome shotgun (WGS) entry which is preliminary data.</text>
</comment>
<proteinExistence type="predicted"/>
<sequence>MGRVEALLGAVGGAIGLGNVGGPTYVLRREKSYQKHENRLLELPIHNLRVNVVLIVKLILLNLIRRLSQLSTIRHFSATRFHEVRIITSWSITLTARRASPHRFSGVRILQT</sequence>
<evidence type="ECO:0000313" key="1">
    <source>
        <dbReference type="EMBL" id="CAK9141588.1"/>
    </source>
</evidence>